<organism evidence="3 4">
    <name type="scientific">Pseudomonas baltica</name>
    <dbReference type="NCBI Taxonomy" id="2762576"/>
    <lineage>
        <taxon>Bacteria</taxon>
        <taxon>Pseudomonadati</taxon>
        <taxon>Pseudomonadota</taxon>
        <taxon>Gammaproteobacteria</taxon>
        <taxon>Pseudomonadales</taxon>
        <taxon>Pseudomonadaceae</taxon>
        <taxon>Pseudomonas</taxon>
    </lineage>
</organism>
<gene>
    <name evidence="3" type="ORF">H7993_10390</name>
</gene>
<proteinExistence type="predicted"/>
<protein>
    <submittedName>
        <fullName evidence="3">Uncharacterized protein</fullName>
    </submittedName>
</protein>
<feature type="transmembrane region" description="Helical" evidence="2">
    <location>
        <begin position="21"/>
        <end position="44"/>
    </location>
</feature>
<evidence type="ECO:0000313" key="4">
    <source>
        <dbReference type="Proteomes" id="UP000546173"/>
    </source>
</evidence>
<dbReference type="GO" id="GO:0006644">
    <property type="term" value="P:phospholipid metabolic process"/>
    <property type="evidence" value="ECO:0007669"/>
    <property type="project" value="InterPro"/>
</dbReference>
<keyword evidence="2" id="KW-0472">Membrane</keyword>
<dbReference type="RefSeq" id="WP_185794321.1">
    <property type="nucleotide sequence ID" value="NZ_JACMYH010000002.1"/>
</dbReference>
<keyword evidence="2" id="KW-1133">Transmembrane helix</keyword>
<reference evidence="3 4" key="1">
    <citation type="submission" date="2020-08" db="EMBL/GenBank/DDBJ databases">
        <title>Pseudomonas sp. nov.</title>
        <authorList>
            <person name="Gieschler S."/>
            <person name="Fiedler G."/>
            <person name="Brinks E."/>
            <person name="Boehnlein C."/>
            <person name="Franz C.M.A.P."/>
            <person name="Kabisch J."/>
        </authorList>
    </citation>
    <scope>NUCLEOTIDE SEQUENCE [LARGE SCALE GENOMIC DNA]</scope>
    <source>
        <strain evidence="3 4">MBT-2</strain>
    </source>
</reference>
<dbReference type="AlphaFoldDB" id="A0A7X1KTQ1"/>
<dbReference type="GO" id="GO:0004623">
    <property type="term" value="F:phospholipase A2 activity"/>
    <property type="evidence" value="ECO:0007669"/>
    <property type="project" value="InterPro"/>
</dbReference>
<dbReference type="EMBL" id="JACMYH010000002">
    <property type="protein sequence ID" value="MBC2678797.1"/>
    <property type="molecule type" value="Genomic_DNA"/>
</dbReference>
<sequence>MGRYQKSPRLGNWRYGSRTCLCALAIAMIAVLIISLQSCSWIVAGAANTVYPSLASPEETEAPPTFTTYYPSAATEAIFGGRGVGLDCSIPKPLKALAFRTSAEGAPISLQFRQSCVMHDLCYRHGYATYGYTQAQCDVMLQESAYRLCRQINKSTREETRSSVAAAYTECETEARKVLLGVTLGGGGSFKSKGRSTYFEYDPMPTHADDYVVGRAVDDATAQATVGDLGIRTFHILRQTMSMRTLTNNPAASTHDEQKGTPRLFPDRRIATPPQLTGYPDSGSRVAMASLVSIARKDLKTTELKLYEVQALASSQSGAGAYDLQFKACPDRYDSPCGTDVDASIHKFVMVDRKPVLLSVTHRGSIPGIDSNPCPSDGKALGSAVKVVQKSIMFDVRQPAESPQIICKNGRKSPAWPMDDYPLNAKTLMRQKYRFMQHDVLIEKNAVNQATHAWVLGRGAKLSNKTAGHEPLFEEDSAGSTYQTHVVVARQALGNRKFTEIDRFELEASETDEPFQLVRLGGSHGVALMSLGWKAADRARVSDDQTPRAPPILKLWRVPGKDRNASQQPMTVSLPEALKDRYTDIPPVMARLSTREEPVLIFAKLSPPPTLNQEEEAAALDFKDTTVASSIVMDLVVISLMPQADTSIRPLIMQQLSCEIDLRKQLNNEKASDIRKGAYRAQDLTAPNKTGVEQENSHATARGMTDLANRWRMSQLIASELRSADNMRALALTMVFNGFPGMSVQVRFKTRDGNIEAGEPVTVDDYFSCASPAIVAKS</sequence>
<evidence type="ECO:0000256" key="2">
    <source>
        <dbReference type="SAM" id="Phobius"/>
    </source>
</evidence>
<dbReference type="Gene3D" id="1.20.90.10">
    <property type="entry name" value="Phospholipase A2 domain"/>
    <property type="match status" value="1"/>
</dbReference>
<feature type="compositionally biased region" description="Basic and acidic residues" evidence="1">
    <location>
        <begin position="254"/>
        <end position="270"/>
    </location>
</feature>
<feature type="region of interest" description="Disordered" evidence="1">
    <location>
        <begin position="249"/>
        <end position="279"/>
    </location>
</feature>
<dbReference type="Proteomes" id="UP000546173">
    <property type="component" value="Unassembled WGS sequence"/>
</dbReference>
<keyword evidence="2" id="KW-0812">Transmembrane</keyword>
<dbReference type="InterPro" id="IPR036444">
    <property type="entry name" value="PLipase_A2_dom_sf"/>
</dbReference>
<evidence type="ECO:0000256" key="1">
    <source>
        <dbReference type="SAM" id="MobiDB-lite"/>
    </source>
</evidence>
<comment type="caution">
    <text evidence="3">The sequence shown here is derived from an EMBL/GenBank/DDBJ whole genome shotgun (WGS) entry which is preliminary data.</text>
</comment>
<keyword evidence="4" id="KW-1185">Reference proteome</keyword>
<evidence type="ECO:0000313" key="3">
    <source>
        <dbReference type="EMBL" id="MBC2678797.1"/>
    </source>
</evidence>
<dbReference type="GO" id="GO:0050482">
    <property type="term" value="P:arachidonate secretion"/>
    <property type="evidence" value="ECO:0007669"/>
    <property type="project" value="InterPro"/>
</dbReference>
<accession>A0A7X1KTQ1</accession>
<name>A0A7X1KTQ1_9PSED</name>